<dbReference type="AlphaFoldDB" id="E7QSB8"/>
<dbReference type="InterPro" id="IPR017932">
    <property type="entry name" value="GATase_2_dom"/>
</dbReference>
<reference evidence="7" key="3">
    <citation type="submission" date="2016-11" db="EMBL/GenBank/DDBJ databases">
        <authorList>
            <person name="Varghese N."/>
            <person name="Submissions S."/>
        </authorList>
    </citation>
    <scope>NUCLEOTIDE SEQUENCE [LARGE SCALE GENOMIC DNA]</scope>
    <source>
        <strain evidence="7">DX253</strain>
    </source>
</reference>
<dbReference type="Proteomes" id="UP000184203">
    <property type="component" value="Unassembled WGS sequence"/>
</dbReference>
<dbReference type="InterPro" id="IPR051786">
    <property type="entry name" value="ASN_synthetase/amidase"/>
</dbReference>
<sequence length="643" mass="72579">MVGLFGAFGDRTVGLDAFPSMRRGGPERTDSFADDAVAVTTGFHPLLADEQPVRTATEDVLVWTLGDVHGFERNGSYQPRPAAIDTPTFCANLYESYGIDFVDGLNGEFAGVVYDRERRTVFLLTDRLGSYPLFHTEAGDALLCSTDIQTLAGFPGVETAFDRDYLAEFLAYKRSFGVTTPLSGIERLPPATVTAIDLDDASTDSRRYWRPEYAPKDEPFEYFVEEFVERFRRILDEWVRDDREYGLLLSGGSDSRLVMAAMDRPVVGFHMNDWRNREARVAERIAAAAGNEFRFLHRDEEYRRRSLAENPSLSNFDGWYKQGYPTGFADEITSSVDVLMSGLYADTLFKGHAVPSPKVSLGPVGNVTLPLETPIRTVDEFIDRLATDAPPYLDADVDLEAVLRKNISVTSDGEIDHHGVRYRSIRELVLCSDYYPLSNDTELIYTNSLRQLRPYRTPFLDNRLIDLHLSMPVEYQLRRNIVHQAIERLDSRLAAVPHSESGVRADRSFPVEYVGKHLNAFRWKHFEDETPPEPWCTHGPWPNDAAFVRQDGFVRDALAANREVVEILPFLDWEGVRRSYRDHFDGADNTVELYTLLTLLEMPVTKLLGDAVETDDSGATGSEPVGDRPLIRLPTTDEGGEER</sequence>
<reference evidence="5" key="2">
    <citation type="submission" date="2016-11" db="EMBL/GenBank/DDBJ databases">
        <authorList>
            <person name="Jaros S."/>
            <person name="Januszkiewicz K."/>
            <person name="Wedrychowicz H."/>
        </authorList>
    </citation>
    <scope>NUCLEOTIDE SEQUENCE [LARGE SCALE GENOMIC DNA]</scope>
    <source>
        <strain evidence="5">DX253</strain>
    </source>
</reference>
<name>E7QSB8_HALPU</name>
<feature type="domain" description="Asparagine synthetase" evidence="2">
    <location>
        <begin position="230"/>
        <end position="480"/>
    </location>
</feature>
<evidence type="ECO:0000256" key="1">
    <source>
        <dbReference type="SAM" id="MobiDB-lite"/>
    </source>
</evidence>
<dbReference type="eggNOG" id="arCOG00121">
    <property type="taxonomic scope" value="Archaea"/>
</dbReference>
<evidence type="ECO:0000313" key="5">
    <source>
        <dbReference type="EMBL" id="SHK09807.1"/>
    </source>
</evidence>
<protein>
    <submittedName>
        <fullName evidence="4 5">Asparagine synthase</fullName>
    </submittedName>
</protein>
<dbReference type="Gene3D" id="3.60.20.10">
    <property type="entry name" value="Glutamine Phosphoribosylpyrophosphate, subunit 1, domain 1"/>
    <property type="match status" value="1"/>
</dbReference>
<evidence type="ECO:0000313" key="6">
    <source>
        <dbReference type="Proteomes" id="UP000003751"/>
    </source>
</evidence>
<dbReference type="Pfam" id="PF00733">
    <property type="entry name" value="Asn_synthase"/>
    <property type="match status" value="1"/>
</dbReference>
<dbReference type="InterPro" id="IPR029055">
    <property type="entry name" value="Ntn_hydrolases_N"/>
</dbReference>
<proteinExistence type="predicted"/>
<dbReference type="PATRIC" id="fig|797209.4.peg.1691"/>
<dbReference type="STRING" id="797209.GCA_000376445_00373"/>
<dbReference type="GO" id="GO:0006529">
    <property type="term" value="P:asparagine biosynthetic process"/>
    <property type="evidence" value="ECO:0007669"/>
    <property type="project" value="InterPro"/>
</dbReference>
<keyword evidence="7" id="KW-1185">Reference proteome</keyword>
<dbReference type="SUPFAM" id="SSF52402">
    <property type="entry name" value="Adenine nucleotide alpha hydrolases-like"/>
    <property type="match status" value="1"/>
</dbReference>
<evidence type="ECO:0000313" key="7">
    <source>
        <dbReference type="Proteomes" id="UP000184203"/>
    </source>
</evidence>
<feature type="region of interest" description="Disordered" evidence="1">
    <location>
        <begin position="613"/>
        <end position="643"/>
    </location>
</feature>
<dbReference type="OrthoDB" id="8692at2157"/>
<evidence type="ECO:0000259" key="2">
    <source>
        <dbReference type="Pfam" id="PF00733"/>
    </source>
</evidence>
<organism evidence="4 6">
    <name type="scientific">Haladaptatus paucihalophilus DX253</name>
    <dbReference type="NCBI Taxonomy" id="797209"/>
    <lineage>
        <taxon>Archaea</taxon>
        <taxon>Methanobacteriati</taxon>
        <taxon>Methanobacteriota</taxon>
        <taxon>Stenosarchaea group</taxon>
        <taxon>Halobacteria</taxon>
        <taxon>Halobacteriales</taxon>
        <taxon>Haladaptataceae</taxon>
        <taxon>Haladaptatus</taxon>
    </lineage>
</organism>
<gene>
    <name evidence="5" type="ORF">SAMN05444342_0565</name>
    <name evidence="4" type="ORF">ZOD2009_08454</name>
</gene>
<dbReference type="GO" id="GO:0004066">
    <property type="term" value="F:asparagine synthase (glutamine-hydrolyzing) activity"/>
    <property type="evidence" value="ECO:0007669"/>
    <property type="project" value="InterPro"/>
</dbReference>
<evidence type="ECO:0000313" key="4">
    <source>
        <dbReference type="EMBL" id="EFW92887.1"/>
    </source>
</evidence>
<dbReference type="EMBL" id="FRAN01000001">
    <property type="protein sequence ID" value="SHK09807.1"/>
    <property type="molecule type" value="Genomic_DNA"/>
</dbReference>
<dbReference type="PANTHER" id="PTHR43284">
    <property type="entry name" value="ASPARAGINE SYNTHETASE (GLUTAMINE-HYDROLYZING)"/>
    <property type="match status" value="1"/>
</dbReference>
<accession>E7QSB8</accession>
<dbReference type="PANTHER" id="PTHR43284:SF1">
    <property type="entry name" value="ASPARAGINE SYNTHETASE"/>
    <property type="match status" value="1"/>
</dbReference>
<feature type="domain" description="Glutamine amidotransferase type-2" evidence="3">
    <location>
        <begin position="83"/>
        <end position="151"/>
    </location>
</feature>
<dbReference type="EMBL" id="AEMG01000006">
    <property type="protein sequence ID" value="EFW92887.1"/>
    <property type="molecule type" value="Genomic_DNA"/>
</dbReference>
<dbReference type="SUPFAM" id="SSF56235">
    <property type="entry name" value="N-terminal nucleophile aminohydrolases (Ntn hydrolases)"/>
    <property type="match status" value="1"/>
</dbReference>
<dbReference type="InterPro" id="IPR014729">
    <property type="entry name" value="Rossmann-like_a/b/a_fold"/>
</dbReference>
<dbReference type="InterPro" id="IPR001962">
    <property type="entry name" value="Asn_synthase"/>
</dbReference>
<dbReference type="Pfam" id="PF13537">
    <property type="entry name" value="GATase_7"/>
    <property type="match status" value="1"/>
</dbReference>
<dbReference type="Gene3D" id="3.40.50.620">
    <property type="entry name" value="HUPs"/>
    <property type="match status" value="1"/>
</dbReference>
<reference evidence="4 6" key="1">
    <citation type="journal article" date="2014" name="ISME J.">
        <title>Trehalose/2-sulfotrehalose biosynthesis and glycine-betaine uptake are widely spread mechanisms for osmoadaptation in the Halobacteriales.</title>
        <authorList>
            <person name="Youssef N.H."/>
            <person name="Savage-Ashlock K.N."/>
            <person name="McCully A.L."/>
            <person name="Luedtke B."/>
            <person name="Shaw E.I."/>
            <person name="Hoff W.D."/>
            <person name="Elshahed M.S."/>
        </authorList>
    </citation>
    <scope>NUCLEOTIDE SEQUENCE [LARGE SCALE GENOMIC DNA]</scope>
    <source>
        <strain evidence="4 6">DX253</strain>
    </source>
</reference>
<dbReference type="Proteomes" id="UP000003751">
    <property type="component" value="Unassembled WGS sequence"/>
</dbReference>
<evidence type="ECO:0000259" key="3">
    <source>
        <dbReference type="Pfam" id="PF13537"/>
    </source>
</evidence>
<dbReference type="RefSeq" id="WP_007978828.1">
    <property type="nucleotide sequence ID" value="NZ_AEMG01000006.1"/>
</dbReference>